<gene>
    <name evidence="1" type="ORF">EAH86_13230</name>
</gene>
<dbReference type="EMBL" id="RCZM01000004">
    <property type="protein sequence ID" value="TPG16365.1"/>
    <property type="molecule type" value="Genomic_DNA"/>
</dbReference>
<organism evidence="1 2">
    <name type="scientific">Pedococcus bigeumensis</name>
    <dbReference type="NCBI Taxonomy" id="433644"/>
    <lineage>
        <taxon>Bacteria</taxon>
        <taxon>Bacillati</taxon>
        <taxon>Actinomycetota</taxon>
        <taxon>Actinomycetes</taxon>
        <taxon>Micrococcales</taxon>
        <taxon>Intrasporangiaceae</taxon>
        <taxon>Pedococcus</taxon>
    </lineage>
</organism>
<dbReference type="OrthoDB" id="4331648at2"/>
<evidence type="ECO:0000313" key="2">
    <source>
        <dbReference type="Proteomes" id="UP000317722"/>
    </source>
</evidence>
<dbReference type="Proteomes" id="UP000317722">
    <property type="component" value="Unassembled WGS sequence"/>
</dbReference>
<dbReference type="AlphaFoldDB" id="A0A502CRV2"/>
<evidence type="ECO:0000313" key="1">
    <source>
        <dbReference type="EMBL" id="TPG16365.1"/>
    </source>
</evidence>
<dbReference type="InterPro" id="IPR021903">
    <property type="entry name" value="DUF3515"/>
</dbReference>
<accession>A0A502CRV2</accession>
<comment type="caution">
    <text evidence="1">The sequence shown here is derived from an EMBL/GenBank/DDBJ whole genome shotgun (WGS) entry which is preliminary data.</text>
</comment>
<name>A0A502CRV2_9MICO</name>
<protein>
    <submittedName>
        <fullName evidence="1">DUF3515 family protein</fullName>
    </submittedName>
</protein>
<reference evidence="1 2" key="1">
    <citation type="journal article" date="2019" name="Environ. Microbiol.">
        <title>Species interactions and distinct microbial communities in high Arctic permafrost affected cryosols are associated with the CH4 and CO2 gas fluxes.</title>
        <authorList>
            <person name="Altshuler I."/>
            <person name="Hamel J."/>
            <person name="Turney S."/>
            <person name="Magnuson E."/>
            <person name="Levesque R."/>
            <person name="Greer C."/>
            <person name="Whyte L.G."/>
        </authorList>
    </citation>
    <scope>NUCLEOTIDE SEQUENCE [LARGE SCALE GENOMIC DNA]</scope>
    <source>
        <strain evidence="1 2">S9.3A</strain>
    </source>
</reference>
<keyword evidence="2" id="KW-1185">Reference proteome</keyword>
<sequence length="134" mass="13783">MLSGCSNAVDVTAPPHSAACEPATAHWPAKVGAQTLRDISANGGAVSDARAWGDPAVIATCGWPAPGPTDKECLDVDGAYWVVEPLSDGVKFTTFGREPAIQVLVPDAYKPEPLLLPAFGAAAKALPTNGRTCK</sequence>
<proteinExistence type="predicted"/>
<dbReference type="Pfam" id="PF12028">
    <property type="entry name" value="DUF3515"/>
    <property type="match status" value="1"/>
</dbReference>